<dbReference type="CDD" id="cd07035">
    <property type="entry name" value="TPP_PYR_POX_like"/>
    <property type="match status" value="1"/>
</dbReference>
<dbReference type="SUPFAM" id="SSF52518">
    <property type="entry name" value="Thiamin diphosphate-binding fold (THDP-binding)"/>
    <property type="match status" value="2"/>
</dbReference>
<feature type="domain" description="Thiamine pyrophosphate enzyme TPP-binding" evidence="5">
    <location>
        <begin position="388"/>
        <end position="533"/>
    </location>
</feature>
<dbReference type="SUPFAM" id="SSF52467">
    <property type="entry name" value="DHS-like NAD/FAD-binding domain"/>
    <property type="match status" value="1"/>
</dbReference>
<dbReference type="InterPro" id="IPR012000">
    <property type="entry name" value="Thiamin_PyroP_enz_cen_dom"/>
</dbReference>
<dbReference type="Gene3D" id="3.40.50.970">
    <property type="match status" value="2"/>
</dbReference>
<dbReference type="PANTHER" id="PTHR18968:SF13">
    <property type="entry name" value="ACETOLACTATE SYNTHASE CATALYTIC SUBUNIT, MITOCHONDRIAL"/>
    <property type="match status" value="1"/>
</dbReference>
<evidence type="ECO:0000259" key="6">
    <source>
        <dbReference type="Pfam" id="PF02776"/>
    </source>
</evidence>
<dbReference type="EMBL" id="CP089983">
    <property type="protein sequence ID" value="WXB05296.1"/>
    <property type="molecule type" value="Genomic_DNA"/>
</dbReference>
<dbReference type="PANTHER" id="PTHR18968">
    <property type="entry name" value="THIAMINE PYROPHOSPHATE ENZYMES"/>
    <property type="match status" value="1"/>
</dbReference>
<gene>
    <name evidence="7" type="ORF">LVJ94_51420</name>
</gene>
<accession>A0ABZ2L690</accession>
<dbReference type="Proteomes" id="UP001374803">
    <property type="component" value="Chromosome"/>
</dbReference>
<dbReference type="Pfam" id="PF00205">
    <property type="entry name" value="TPP_enzyme_M"/>
    <property type="match status" value="1"/>
</dbReference>
<name>A0ABZ2L690_9BACT</name>
<evidence type="ECO:0000313" key="8">
    <source>
        <dbReference type="Proteomes" id="UP001374803"/>
    </source>
</evidence>
<proteinExistence type="inferred from homology"/>
<reference evidence="7" key="1">
    <citation type="submission" date="2021-12" db="EMBL/GenBank/DDBJ databases">
        <title>Discovery of the Pendulisporaceae a myxobacterial family with distinct sporulation behavior and unique specialized metabolism.</title>
        <authorList>
            <person name="Garcia R."/>
            <person name="Popoff A."/>
            <person name="Bader C.D."/>
            <person name="Loehr J."/>
            <person name="Walesch S."/>
            <person name="Walt C."/>
            <person name="Boldt J."/>
            <person name="Bunk B."/>
            <person name="Haeckl F.J.F.P.J."/>
            <person name="Gunesch A.P."/>
            <person name="Birkelbach J."/>
            <person name="Nuebel U."/>
            <person name="Pietschmann T."/>
            <person name="Bach T."/>
            <person name="Mueller R."/>
        </authorList>
    </citation>
    <scope>NUCLEOTIDE SEQUENCE</scope>
    <source>
        <strain evidence="7">MSr11367</strain>
    </source>
</reference>
<sequence length="556" mass="59594">MDSRTRTRCADRLVEVLERAGVDTIYGVPGGTISPIYDALIDHPGIRVVHARHETSAVFMAIGHTRVRPDALPCVLVTSGPGVTNAVTGLAAVLSEGVAVIVIGGEVPRTKFGHRALQEGSAETIDVVNIVRTVTRSAACITIPEHATYQLTAAIHRARTERGPVFLSLPLDVALADVAPAQFAAATPRRPAPPDTALEEIAGILRSADRPLLLLGSGARGAAREIRALAEKLQIPVVTSPKAKGIVPETAPYCLGVFGYGGHPSTIEYLERQPADVVLALGCGLTEPSTNSWSPLLQASRTMIQVDIDASQFGRNYRADLALEADVTAIVGRLATLLADAPAWDVPHEAIRYLDPQALESDRTPLGPARVLRVLQEQVPADTIYTADIGEHLLFALHYLRLSEPDQFIASYGLGSMGSGICAAIGAKLAAPERTVVAICGDYGFQMYGMDLNMCVHEHLGVVFLVMNDDRMRMVEAGIDRIYGRGLPMDGPHVNFADLARAHGAQGFVAADVRQLRSALRRIRPDVPTVIDVRIDPNSAFPMNARVKEISNFAVK</sequence>
<evidence type="ECO:0000259" key="5">
    <source>
        <dbReference type="Pfam" id="PF02775"/>
    </source>
</evidence>
<keyword evidence="2 3" id="KW-0786">Thiamine pyrophosphate</keyword>
<dbReference type="Pfam" id="PF02776">
    <property type="entry name" value="TPP_enzyme_N"/>
    <property type="match status" value="1"/>
</dbReference>
<feature type="domain" description="Thiamine pyrophosphate enzyme central" evidence="4">
    <location>
        <begin position="198"/>
        <end position="333"/>
    </location>
</feature>
<dbReference type="InterPro" id="IPR011766">
    <property type="entry name" value="TPP_enzyme_TPP-bd"/>
</dbReference>
<evidence type="ECO:0000256" key="1">
    <source>
        <dbReference type="ARBA" id="ARBA00007812"/>
    </source>
</evidence>
<evidence type="ECO:0000256" key="3">
    <source>
        <dbReference type="RuleBase" id="RU362132"/>
    </source>
</evidence>
<organism evidence="7 8">
    <name type="scientific">Pendulispora rubella</name>
    <dbReference type="NCBI Taxonomy" id="2741070"/>
    <lineage>
        <taxon>Bacteria</taxon>
        <taxon>Pseudomonadati</taxon>
        <taxon>Myxococcota</taxon>
        <taxon>Myxococcia</taxon>
        <taxon>Myxococcales</taxon>
        <taxon>Sorangiineae</taxon>
        <taxon>Pendulisporaceae</taxon>
        <taxon>Pendulispora</taxon>
    </lineage>
</organism>
<dbReference type="RefSeq" id="WP_394834940.1">
    <property type="nucleotide sequence ID" value="NZ_CP089929.1"/>
</dbReference>
<dbReference type="InterPro" id="IPR029035">
    <property type="entry name" value="DHS-like_NAD/FAD-binding_dom"/>
</dbReference>
<evidence type="ECO:0000313" key="7">
    <source>
        <dbReference type="EMBL" id="WXB05296.1"/>
    </source>
</evidence>
<feature type="domain" description="Thiamine pyrophosphate enzyme N-terminal TPP-binding" evidence="6">
    <location>
        <begin position="9"/>
        <end position="119"/>
    </location>
</feature>
<dbReference type="InterPro" id="IPR012001">
    <property type="entry name" value="Thiamin_PyroP_enz_TPP-bd_dom"/>
</dbReference>
<comment type="similarity">
    <text evidence="1 3">Belongs to the TPP enzyme family.</text>
</comment>
<dbReference type="InterPro" id="IPR029061">
    <property type="entry name" value="THDP-binding"/>
</dbReference>
<evidence type="ECO:0000256" key="2">
    <source>
        <dbReference type="ARBA" id="ARBA00023052"/>
    </source>
</evidence>
<dbReference type="InterPro" id="IPR045229">
    <property type="entry name" value="TPP_enz"/>
</dbReference>
<keyword evidence="8" id="KW-1185">Reference proteome</keyword>
<dbReference type="Gene3D" id="3.40.50.1220">
    <property type="entry name" value="TPP-binding domain"/>
    <property type="match status" value="1"/>
</dbReference>
<evidence type="ECO:0000259" key="4">
    <source>
        <dbReference type="Pfam" id="PF00205"/>
    </source>
</evidence>
<dbReference type="Pfam" id="PF02775">
    <property type="entry name" value="TPP_enzyme_C"/>
    <property type="match status" value="1"/>
</dbReference>
<protein>
    <submittedName>
        <fullName evidence="7">Thiamine pyrophosphate-binding protein</fullName>
    </submittedName>
</protein>